<evidence type="ECO:0000313" key="3">
    <source>
        <dbReference type="Proteomes" id="UP000629098"/>
    </source>
</evidence>
<keyword evidence="3" id="KW-1185">Reference proteome</keyword>
<evidence type="ECO:0000313" key="2">
    <source>
        <dbReference type="EMBL" id="MBD2776706.1"/>
    </source>
</evidence>
<dbReference type="EMBL" id="JACXAE010000098">
    <property type="protein sequence ID" value="MBD2776706.1"/>
    <property type="molecule type" value="Genomic_DNA"/>
</dbReference>
<organism evidence="2 3">
    <name type="scientific">Iningainema tapete BLCC-T55</name>
    <dbReference type="NCBI Taxonomy" id="2748662"/>
    <lineage>
        <taxon>Bacteria</taxon>
        <taxon>Bacillati</taxon>
        <taxon>Cyanobacteriota</taxon>
        <taxon>Cyanophyceae</taxon>
        <taxon>Nostocales</taxon>
        <taxon>Scytonemataceae</taxon>
        <taxon>Iningainema tapete</taxon>
    </lineage>
</organism>
<evidence type="ECO:0000259" key="1">
    <source>
        <dbReference type="Pfam" id="PF07862"/>
    </source>
</evidence>
<accession>A0A8J6XSI3</accession>
<dbReference type="Proteomes" id="UP000629098">
    <property type="component" value="Unassembled WGS sequence"/>
</dbReference>
<comment type="caution">
    <text evidence="2">The sequence shown here is derived from an EMBL/GenBank/DDBJ whole genome shotgun (WGS) entry which is preliminary data.</text>
</comment>
<proteinExistence type="predicted"/>
<dbReference type="AlphaFoldDB" id="A0A8J6XSI3"/>
<protein>
    <submittedName>
        <fullName evidence="2">Nif11-like leader peptide family natural product</fullName>
    </submittedName>
</protein>
<dbReference type="InterPro" id="IPR012903">
    <property type="entry name" value="Nif11"/>
</dbReference>
<dbReference type="Pfam" id="PF07862">
    <property type="entry name" value="Nif11"/>
    <property type="match status" value="1"/>
</dbReference>
<sequence>MSLEHVNAFYQVLTQDQAIYEQYYSKCSVKGIFGVWNWDKSKIVSFAANLGYEFTESELESAFFGSESAQLVTRN</sequence>
<reference evidence="2" key="1">
    <citation type="submission" date="2020-09" db="EMBL/GenBank/DDBJ databases">
        <title>Iningainema tapete sp. nov. (Scytonemataceae, Cyanobacteria) from greenhouses in central Florida (USA) produces two types of nodularin with biosynthetic potential for microcystin-LR and anabaenopeptins.</title>
        <authorList>
            <person name="Berthold D.E."/>
            <person name="Lefler F.W."/>
            <person name="Huang I.-S."/>
            <person name="Abdulla H."/>
            <person name="Zimba P.V."/>
            <person name="Laughinghouse H.D. IV."/>
        </authorList>
    </citation>
    <scope>NUCLEOTIDE SEQUENCE</scope>
    <source>
        <strain evidence="2">BLCCT55</strain>
    </source>
</reference>
<gene>
    <name evidence="2" type="ORF">ICL16_32810</name>
</gene>
<feature type="domain" description="Nif11" evidence="1">
    <location>
        <begin position="1"/>
        <end position="59"/>
    </location>
</feature>
<name>A0A8J6XSI3_9CYAN</name>
<dbReference type="RefSeq" id="WP_190835763.1">
    <property type="nucleotide sequence ID" value="NZ_CAWPPI010000098.1"/>
</dbReference>